<feature type="domain" description="Globin" evidence="6">
    <location>
        <begin position="30"/>
        <end position="184"/>
    </location>
</feature>
<evidence type="ECO:0000256" key="1">
    <source>
        <dbReference type="ARBA" id="ARBA00022617"/>
    </source>
</evidence>
<dbReference type="Pfam" id="PF00042">
    <property type="entry name" value="Globin"/>
    <property type="match status" value="1"/>
</dbReference>
<evidence type="ECO:0000256" key="5">
    <source>
        <dbReference type="SAM" id="MobiDB-lite"/>
    </source>
</evidence>
<feature type="region of interest" description="Disordered" evidence="5">
    <location>
        <begin position="1"/>
        <end position="21"/>
    </location>
</feature>
<dbReference type="CDD" id="cd01040">
    <property type="entry name" value="Mb-like"/>
    <property type="match status" value="1"/>
</dbReference>
<dbReference type="GO" id="GO:0019825">
    <property type="term" value="F:oxygen binding"/>
    <property type="evidence" value="ECO:0007669"/>
    <property type="project" value="InterPro"/>
</dbReference>
<dbReference type="InterPro" id="IPR009050">
    <property type="entry name" value="Globin-like_sf"/>
</dbReference>
<comment type="caution">
    <text evidence="7">The sequence shown here is derived from an EMBL/GenBank/DDBJ whole genome shotgun (WGS) entry which is preliminary data.</text>
</comment>
<dbReference type="Proteomes" id="UP001331761">
    <property type="component" value="Unassembled WGS sequence"/>
</dbReference>
<gene>
    <name evidence="7" type="ORF">GCK32_003306</name>
</gene>
<reference evidence="7 8" key="1">
    <citation type="submission" date="2019-10" db="EMBL/GenBank/DDBJ databases">
        <title>Assembly and Annotation for the nematode Trichostrongylus colubriformis.</title>
        <authorList>
            <person name="Martin J."/>
        </authorList>
    </citation>
    <scope>NUCLEOTIDE SEQUENCE [LARGE SCALE GENOMIC DNA]</scope>
    <source>
        <strain evidence="7">G859</strain>
        <tissue evidence="7">Whole worm</tissue>
    </source>
</reference>
<feature type="compositionally biased region" description="Basic residues" evidence="5">
    <location>
        <begin position="293"/>
        <end position="302"/>
    </location>
</feature>
<dbReference type="Gene3D" id="1.10.490.10">
    <property type="entry name" value="Globins"/>
    <property type="match status" value="1"/>
</dbReference>
<dbReference type="SUPFAM" id="SSF46458">
    <property type="entry name" value="Globin-like"/>
    <property type="match status" value="1"/>
</dbReference>
<keyword evidence="4" id="KW-0813">Transport</keyword>
<accession>A0AAN8F7S9</accession>
<dbReference type="AlphaFoldDB" id="A0AAN8F7S9"/>
<feature type="region of interest" description="Disordered" evidence="5">
    <location>
        <begin position="243"/>
        <end position="314"/>
    </location>
</feature>
<organism evidence="7 8">
    <name type="scientific">Trichostrongylus colubriformis</name>
    <name type="common">Black scour worm</name>
    <dbReference type="NCBI Taxonomy" id="6319"/>
    <lineage>
        <taxon>Eukaryota</taxon>
        <taxon>Metazoa</taxon>
        <taxon>Ecdysozoa</taxon>
        <taxon>Nematoda</taxon>
        <taxon>Chromadorea</taxon>
        <taxon>Rhabditida</taxon>
        <taxon>Rhabditina</taxon>
        <taxon>Rhabditomorpha</taxon>
        <taxon>Strongyloidea</taxon>
        <taxon>Trichostrongylidae</taxon>
        <taxon>Trichostrongylus</taxon>
    </lineage>
</organism>
<feature type="compositionally biased region" description="Polar residues" evidence="5">
    <location>
        <begin position="1"/>
        <end position="12"/>
    </location>
</feature>
<dbReference type="PROSITE" id="PS01033">
    <property type="entry name" value="GLOBIN"/>
    <property type="match status" value="1"/>
</dbReference>
<evidence type="ECO:0000313" key="7">
    <source>
        <dbReference type="EMBL" id="KAK5974526.1"/>
    </source>
</evidence>
<name>A0AAN8F7S9_TRICO</name>
<dbReference type="InterPro" id="IPR000971">
    <property type="entry name" value="Globin"/>
</dbReference>
<keyword evidence="2" id="KW-0479">Metal-binding</keyword>
<keyword evidence="4" id="KW-0561">Oxygen transport</keyword>
<evidence type="ECO:0000256" key="3">
    <source>
        <dbReference type="ARBA" id="ARBA00023004"/>
    </source>
</evidence>
<comment type="similarity">
    <text evidence="4">Belongs to the globin family.</text>
</comment>
<feature type="compositionally biased region" description="Basic and acidic residues" evidence="5">
    <location>
        <begin position="201"/>
        <end position="212"/>
    </location>
</feature>
<sequence length="314" mass="36019">MGANQSTSSHTPLSARNSSSIRSKSCETQILNSYQKVILRATWRHMSKSGQSNCGSTIMRRLFIRNDRIKNVFHHNIMIGGLLKANCEEAHNVQEHYTDIVQFLEYVISNLDYPSKITEKCHEIGIKHRQYKAMGMKTEHWDLLGEAITETIREYQGWKRHRESLRAANILVSFLVDRIRNGFLQRDGSTPTGTPPTKRVHVTDRERSRSLQEADNGSIHYEWTDSCPSINTVSSYYLSRRQSTPIQKRSAPAVLSPRNAPLDSQLQFRRRLPETPLSDGEETDTSDSGRATEKRRHYRGKATKSFELGHFSKD</sequence>
<evidence type="ECO:0000256" key="4">
    <source>
        <dbReference type="RuleBase" id="RU000356"/>
    </source>
</evidence>
<evidence type="ECO:0000256" key="2">
    <source>
        <dbReference type="ARBA" id="ARBA00022723"/>
    </source>
</evidence>
<dbReference type="PANTHER" id="PTHR46458:SF16">
    <property type="entry name" value="GLOBIN DOMAIN-CONTAINING PROTEIN-RELATED"/>
    <property type="match status" value="1"/>
</dbReference>
<dbReference type="InterPro" id="IPR012292">
    <property type="entry name" value="Globin/Proto"/>
</dbReference>
<protein>
    <submittedName>
        <fullName evidence="7">Globin protein 26</fullName>
    </submittedName>
</protein>
<dbReference type="PANTHER" id="PTHR46458">
    <property type="entry name" value="BLR2807 PROTEIN"/>
    <property type="match status" value="1"/>
</dbReference>
<evidence type="ECO:0000259" key="6">
    <source>
        <dbReference type="PROSITE" id="PS01033"/>
    </source>
</evidence>
<evidence type="ECO:0000313" key="8">
    <source>
        <dbReference type="Proteomes" id="UP001331761"/>
    </source>
</evidence>
<dbReference type="GO" id="GO:0005344">
    <property type="term" value="F:oxygen carrier activity"/>
    <property type="evidence" value="ECO:0007669"/>
    <property type="project" value="UniProtKB-KW"/>
</dbReference>
<dbReference type="InterPro" id="IPR050532">
    <property type="entry name" value="Globin-like_OT"/>
</dbReference>
<feature type="region of interest" description="Disordered" evidence="5">
    <location>
        <begin position="185"/>
        <end position="214"/>
    </location>
</feature>
<proteinExistence type="inferred from homology"/>
<dbReference type="GO" id="GO:0046872">
    <property type="term" value="F:metal ion binding"/>
    <property type="evidence" value="ECO:0007669"/>
    <property type="project" value="UniProtKB-KW"/>
</dbReference>
<dbReference type="EMBL" id="WIXE01014122">
    <property type="protein sequence ID" value="KAK5974526.1"/>
    <property type="molecule type" value="Genomic_DNA"/>
</dbReference>
<keyword evidence="8" id="KW-1185">Reference proteome</keyword>
<keyword evidence="1 4" id="KW-0349">Heme</keyword>
<dbReference type="InterPro" id="IPR044399">
    <property type="entry name" value="Mb-like_M"/>
</dbReference>
<dbReference type="GO" id="GO:0020037">
    <property type="term" value="F:heme binding"/>
    <property type="evidence" value="ECO:0007669"/>
    <property type="project" value="InterPro"/>
</dbReference>
<keyword evidence="3" id="KW-0408">Iron</keyword>